<dbReference type="InterPro" id="IPR050639">
    <property type="entry name" value="SSR_resolvase"/>
</dbReference>
<keyword evidence="7" id="KW-1185">Reference proteome</keyword>
<dbReference type="InterPro" id="IPR006118">
    <property type="entry name" value="Recombinase_CS"/>
</dbReference>
<evidence type="ECO:0000256" key="2">
    <source>
        <dbReference type="ARBA" id="ARBA00023125"/>
    </source>
</evidence>
<evidence type="ECO:0000313" key="7">
    <source>
        <dbReference type="Proteomes" id="UP000295756"/>
    </source>
</evidence>
<dbReference type="CDD" id="cd03768">
    <property type="entry name" value="SR_ResInv"/>
    <property type="match status" value="1"/>
</dbReference>
<keyword evidence="3" id="KW-0233">DNA recombination</keyword>
<dbReference type="PANTHER" id="PTHR30461:SF2">
    <property type="entry name" value="SERINE RECOMBINASE PINE-RELATED"/>
    <property type="match status" value="1"/>
</dbReference>
<accession>A0ABX5SKT0</accession>
<dbReference type="InterPro" id="IPR006119">
    <property type="entry name" value="Resolv_N"/>
</dbReference>
<evidence type="ECO:0000256" key="1">
    <source>
        <dbReference type="ARBA" id="ARBA00022908"/>
    </source>
</evidence>
<dbReference type="RefSeq" id="WP_013103731.1">
    <property type="nucleotide sequence ID" value="NZ_CP037939.1"/>
</dbReference>
<organism evidence="6 7">
    <name type="scientific">Leuconostoc kimchii</name>
    <dbReference type="NCBI Taxonomy" id="136609"/>
    <lineage>
        <taxon>Bacteria</taxon>
        <taxon>Bacillati</taxon>
        <taxon>Bacillota</taxon>
        <taxon>Bacilli</taxon>
        <taxon>Lactobacillales</taxon>
        <taxon>Lactobacillaceae</taxon>
        <taxon>Leuconostoc</taxon>
    </lineage>
</organism>
<evidence type="ECO:0000256" key="4">
    <source>
        <dbReference type="PROSITE-ProRule" id="PRU10137"/>
    </source>
</evidence>
<gene>
    <name evidence="6" type="ORF">EW139_07535</name>
</gene>
<dbReference type="Pfam" id="PF00239">
    <property type="entry name" value="Resolvase"/>
    <property type="match status" value="1"/>
</dbReference>
<keyword evidence="2" id="KW-0238">DNA-binding</keyword>
<reference evidence="6 7" key="1">
    <citation type="submission" date="2019-03" db="EMBL/GenBank/DDBJ databases">
        <title>Complete Genome Sequence of Leuconostoc kimchii strain NKJ218 Isolated from Homemade Kimchi.</title>
        <authorList>
            <person name="Jung J.Y."/>
            <person name="Jin H.M."/>
            <person name="Jung J.-W."/>
            <person name="Lee S.-Y."/>
            <person name="Ryu B.-G."/>
            <person name="Han S.-S."/>
            <person name="Kang H.K."/>
            <person name="Choi H.W."/>
            <person name="Chung E.J."/>
            <person name="Choi K.-M."/>
        </authorList>
    </citation>
    <scope>NUCLEOTIDE SEQUENCE [LARGE SCALE GENOMIC DNA]</scope>
    <source>
        <strain evidence="6 7">NKJ218</strain>
    </source>
</reference>
<dbReference type="Proteomes" id="UP000295756">
    <property type="component" value="Chromosome"/>
</dbReference>
<dbReference type="EMBL" id="CP037939">
    <property type="protein sequence ID" value="QBR47985.1"/>
    <property type="molecule type" value="Genomic_DNA"/>
</dbReference>
<dbReference type="SUPFAM" id="SSF53041">
    <property type="entry name" value="Resolvase-like"/>
    <property type="match status" value="1"/>
</dbReference>
<feature type="active site" description="O-(5'-phospho-DNA)-serine intermediate" evidence="4">
    <location>
        <position position="9"/>
    </location>
</feature>
<dbReference type="PROSITE" id="PS00397">
    <property type="entry name" value="RECOMBINASES_1"/>
    <property type="match status" value="1"/>
</dbReference>
<proteinExistence type="predicted"/>
<dbReference type="InterPro" id="IPR036162">
    <property type="entry name" value="Resolvase-like_N_sf"/>
</dbReference>
<evidence type="ECO:0000259" key="5">
    <source>
        <dbReference type="PROSITE" id="PS51736"/>
    </source>
</evidence>
<name>A0ABX5SKT0_9LACO</name>
<evidence type="ECO:0000256" key="3">
    <source>
        <dbReference type="ARBA" id="ARBA00023172"/>
    </source>
</evidence>
<keyword evidence="1" id="KW-0229">DNA integration</keyword>
<dbReference type="Gene3D" id="3.40.50.1390">
    <property type="entry name" value="Resolvase, N-terminal catalytic domain"/>
    <property type="match status" value="1"/>
</dbReference>
<dbReference type="PROSITE" id="PS51736">
    <property type="entry name" value="RECOMBINASES_3"/>
    <property type="match status" value="1"/>
</dbReference>
<evidence type="ECO:0000313" key="6">
    <source>
        <dbReference type="EMBL" id="QBR47985.1"/>
    </source>
</evidence>
<feature type="domain" description="Resolvase/invertase-type recombinase catalytic" evidence="5">
    <location>
        <begin position="1"/>
        <end position="134"/>
    </location>
</feature>
<dbReference type="PANTHER" id="PTHR30461">
    <property type="entry name" value="DNA-INVERTASE FROM LAMBDOID PROPHAGE"/>
    <property type="match status" value="1"/>
</dbReference>
<protein>
    <submittedName>
        <fullName evidence="6">Winged helix-turn-helix transcriptional regulator</fullName>
    </submittedName>
</protein>
<dbReference type="SMART" id="SM00857">
    <property type="entry name" value="Resolvase"/>
    <property type="match status" value="1"/>
</dbReference>
<sequence>MKYGYARVSTEGQHLETQIEALKQSGIEKIYTEKYTGTTTNRPVFDKLLKDLRAKDVLVVTKLDRFARNTHEALEVMQTLFDRHVAIHILNLGLIDESPTGKLIFTIFSAFAQFERDLIVTRTQEGKAYARMHNPNFKEGRREQYTDTEIINAYNMHCQDITYKRVSAQTGISISTLKRRIKKLDLKNNSRVIQNKKL</sequence>